<accession>A0A087UPA8</accession>
<organism evidence="1 2">
    <name type="scientific">Stegodyphus mimosarum</name>
    <name type="common">African social velvet spider</name>
    <dbReference type="NCBI Taxonomy" id="407821"/>
    <lineage>
        <taxon>Eukaryota</taxon>
        <taxon>Metazoa</taxon>
        <taxon>Ecdysozoa</taxon>
        <taxon>Arthropoda</taxon>
        <taxon>Chelicerata</taxon>
        <taxon>Arachnida</taxon>
        <taxon>Araneae</taxon>
        <taxon>Araneomorphae</taxon>
        <taxon>Entelegynae</taxon>
        <taxon>Eresoidea</taxon>
        <taxon>Eresidae</taxon>
        <taxon>Stegodyphus</taxon>
    </lineage>
</organism>
<protein>
    <submittedName>
        <fullName evidence="1">Uncharacterized protein</fullName>
    </submittedName>
</protein>
<evidence type="ECO:0000313" key="1">
    <source>
        <dbReference type="EMBL" id="KFM79197.1"/>
    </source>
</evidence>
<dbReference type="PROSITE" id="PS51257">
    <property type="entry name" value="PROKAR_LIPOPROTEIN"/>
    <property type="match status" value="1"/>
</dbReference>
<keyword evidence="2" id="KW-1185">Reference proteome</keyword>
<reference evidence="1 2" key="1">
    <citation type="submission" date="2013-11" db="EMBL/GenBank/DDBJ databases">
        <title>Genome sequencing of Stegodyphus mimosarum.</title>
        <authorList>
            <person name="Bechsgaard J."/>
        </authorList>
    </citation>
    <scope>NUCLEOTIDE SEQUENCE [LARGE SCALE GENOMIC DNA]</scope>
</reference>
<feature type="non-terminal residue" evidence="1">
    <location>
        <position position="62"/>
    </location>
</feature>
<evidence type="ECO:0000313" key="2">
    <source>
        <dbReference type="Proteomes" id="UP000054359"/>
    </source>
</evidence>
<dbReference type="AlphaFoldDB" id="A0A087UPA8"/>
<dbReference type="Proteomes" id="UP000054359">
    <property type="component" value="Unassembled WGS sequence"/>
</dbReference>
<name>A0A087UPA8_STEMI</name>
<gene>
    <name evidence="1" type="ORF">X975_27119</name>
</gene>
<sequence>MNNQIKLHTNGFSTTLSCVVIYSVELWTAANKFAKLWVQNIMPMLGDFGVFRIDMVLTAEKL</sequence>
<dbReference type="EMBL" id="KK120847">
    <property type="protein sequence ID" value="KFM79197.1"/>
    <property type="molecule type" value="Genomic_DNA"/>
</dbReference>
<proteinExistence type="predicted"/>